<dbReference type="EC" id="2.3.1.-" evidence="3"/>
<evidence type="ECO:0000259" key="2">
    <source>
        <dbReference type="PROSITE" id="PS51186"/>
    </source>
</evidence>
<comment type="caution">
    <text evidence="3">The sequence shown here is derived from an EMBL/GenBank/DDBJ whole genome shotgun (WGS) entry which is preliminary data.</text>
</comment>
<dbReference type="GO" id="GO:0016746">
    <property type="term" value="F:acyltransferase activity"/>
    <property type="evidence" value="ECO:0007669"/>
    <property type="project" value="UniProtKB-KW"/>
</dbReference>
<keyword evidence="4" id="KW-1185">Reference proteome</keyword>
<dbReference type="Pfam" id="PF00583">
    <property type="entry name" value="Acetyltransf_1"/>
    <property type="match status" value="1"/>
</dbReference>
<dbReference type="RefSeq" id="WP_357990142.1">
    <property type="nucleotide sequence ID" value="NZ_JBEYBR010000005.1"/>
</dbReference>
<gene>
    <name evidence="3" type="ORF">ABZ507_03710</name>
</gene>
<dbReference type="Gene3D" id="3.40.630.30">
    <property type="match status" value="1"/>
</dbReference>
<dbReference type="InterPro" id="IPR016181">
    <property type="entry name" value="Acyl_CoA_acyltransferase"/>
</dbReference>
<reference evidence="3 4" key="1">
    <citation type="submission" date="2024-06" db="EMBL/GenBank/DDBJ databases">
        <title>The Natural Products Discovery Center: Release of the First 8490 Sequenced Strains for Exploring Actinobacteria Biosynthetic Diversity.</title>
        <authorList>
            <person name="Kalkreuter E."/>
            <person name="Kautsar S.A."/>
            <person name="Yang D."/>
            <person name="Bader C.D."/>
            <person name="Teijaro C.N."/>
            <person name="Fluegel L."/>
            <person name="Davis C.M."/>
            <person name="Simpson J.R."/>
            <person name="Lauterbach L."/>
            <person name="Steele A.D."/>
            <person name="Gui C."/>
            <person name="Meng S."/>
            <person name="Li G."/>
            <person name="Viehrig K."/>
            <person name="Ye F."/>
            <person name="Su P."/>
            <person name="Kiefer A.F."/>
            <person name="Nichols A."/>
            <person name="Cepeda A.J."/>
            <person name="Yan W."/>
            <person name="Fan B."/>
            <person name="Jiang Y."/>
            <person name="Adhikari A."/>
            <person name="Zheng C.-J."/>
            <person name="Schuster L."/>
            <person name="Cowan T.M."/>
            <person name="Smanski M.J."/>
            <person name="Chevrette M.G."/>
            <person name="De Carvalho L.P.S."/>
            <person name="Shen B."/>
        </authorList>
    </citation>
    <scope>NUCLEOTIDE SEQUENCE [LARGE SCALE GENOMIC DNA]</scope>
    <source>
        <strain evidence="3 4">NPDC019434</strain>
    </source>
</reference>
<evidence type="ECO:0000313" key="3">
    <source>
        <dbReference type="EMBL" id="MEU2120917.1"/>
    </source>
</evidence>
<sequence length="214" mass="23395">MEIRGFEAADRPELRQLFGRAGEGSPVAELWGDPASEASVYLDPYLNLEPESVFLAVAEGKLVGYLTGCRDSSKFPGEAERIERAIRAYRLFLRPATAGFFGVAMVDTLLAAIRRRPTAGDFHDVRWPAHLHIAVAAEARGTGAAAALMDGWLARLDEDGIGCHLQTQVENSRAVAFFTRMGFVPIGDAPVIPGMRYAGRRVHQLTMVRPGERT</sequence>
<keyword evidence="3" id="KW-0808">Transferase</keyword>
<organism evidence="3 4">
    <name type="scientific">Nocardia niwae</name>
    <dbReference type="NCBI Taxonomy" id="626084"/>
    <lineage>
        <taxon>Bacteria</taxon>
        <taxon>Bacillati</taxon>
        <taxon>Actinomycetota</taxon>
        <taxon>Actinomycetes</taxon>
        <taxon>Mycobacteriales</taxon>
        <taxon>Nocardiaceae</taxon>
        <taxon>Nocardia</taxon>
    </lineage>
</organism>
<dbReference type="InterPro" id="IPR000182">
    <property type="entry name" value="GNAT_dom"/>
</dbReference>
<proteinExistence type="predicted"/>
<dbReference type="PROSITE" id="PS51186">
    <property type="entry name" value="GNAT"/>
    <property type="match status" value="1"/>
</dbReference>
<evidence type="ECO:0000313" key="4">
    <source>
        <dbReference type="Proteomes" id="UP001550535"/>
    </source>
</evidence>
<keyword evidence="1" id="KW-0812">Transmembrane</keyword>
<keyword evidence="3" id="KW-0012">Acyltransferase</keyword>
<dbReference type="SUPFAM" id="SSF55729">
    <property type="entry name" value="Acyl-CoA N-acyltransferases (Nat)"/>
    <property type="match status" value="1"/>
</dbReference>
<accession>A0ABV2X4T5</accession>
<keyword evidence="1" id="KW-0472">Membrane</keyword>
<dbReference type="EMBL" id="JBEYBR010000005">
    <property type="protein sequence ID" value="MEU2120917.1"/>
    <property type="molecule type" value="Genomic_DNA"/>
</dbReference>
<feature type="transmembrane region" description="Helical" evidence="1">
    <location>
        <begin position="91"/>
        <end position="113"/>
    </location>
</feature>
<dbReference type="Proteomes" id="UP001550535">
    <property type="component" value="Unassembled WGS sequence"/>
</dbReference>
<protein>
    <submittedName>
        <fullName evidence="3">GNAT family N-acetyltransferase</fullName>
        <ecNumber evidence="3">2.3.1.-</ecNumber>
    </submittedName>
</protein>
<feature type="domain" description="N-acetyltransferase" evidence="2">
    <location>
        <begin position="1"/>
        <end position="212"/>
    </location>
</feature>
<name>A0ABV2X4T5_9NOCA</name>
<keyword evidence="1" id="KW-1133">Transmembrane helix</keyword>
<evidence type="ECO:0000256" key="1">
    <source>
        <dbReference type="SAM" id="Phobius"/>
    </source>
</evidence>